<dbReference type="InterPro" id="IPR029058">
    <property type="entry name" value="AB_hydrolase_fold"/>
</dbReference>
<dbReference type="InterPro" id="IPR000073">
    <property type="entry name" value="AB_hydrolase_1"/>
</dbReference>
<accession>A0A8H4LUV6</accession>
<dbReference type="InterPro" id="IPR050471">
    <property type="entry name" value="AB_hydrolase"/>
</dbReference>
<comment type="caution">
    <text evidence="2">The sequence shown here is derived from an EMBL/GenBank/DDBJ whole genome shotgun (WGS) entry which is preliminary data.</text>
</comment>
<name>A0A8H4LUV6_9HYPO</name>
<evidence type="ECO:0000313" key="3">
    <source>
        <dbReference type="Proteomes" id="UP000557566"/>
    </source>
</evidence>
<dbReference type="PANTHER" id="PTHR43433">
    <property type="entry name" value="HYDROLASE, ALPHA/BETA FOLD FAMILY PROTEIN"/>
    <property type="match status" value="1"/>
</dbReference>
<evidence type="ECO:0000313" key="2">
    <source>
        <dbReference type="EMBL" id="KAF4505621.1"/>
    </source>
</evidence>
<dbReference type="AlphaFoldDB" id="A0A8H4LUV6"/>
<dbReference type="Gene3D" id="3.40.50.1820">
    <property type="entry name" value="alpha/beta hydrolase"/>
    <property type="match status" value="1"/>
</dbReference>
<feature type="domain" description="AB hydrolase-1" evidence="1">
    <location>
        <begin position="58"/>
        <end position="331"/>
    </location>
</feature>
<dbReference type="SUPFAM" id="SSF53474">
    <property type="entry name" value="alpha/beta-Hydrolases"/>
    <property type="match status" value="1"/>
</dbReference>
<gene>
    <name evidence="2" type="ORF">G6O67_007548</name>
</gene>
<dbReference type="OrthoDB" id="19657at2759"/>
<protein>
    <recommendedName>
        <fullName evidence="1">AB hydrolase-1 domain-containing protein</fullName>
    </recommendedName>
</protein>
<dbReference type="PRINTS" id="PR00111">
    <property type="entry name" value="ABHYDROLASE"/>
</dbReference>
<reference evidence="2 3" key="1">
    <citation type="journal article" date="2020" name="Genome Biol. Evol.">
        <title>A new high-quality draft genome assembly of the Chinese cordyceps Ophiocordyceps sinensis.</title>
        <authorList>
            <person name="Shu R."/>
            <person name="Zhang J."/>
            <person name="Meng Q."/>
            <person name="Zhang H."/>
            <person name="Zhou G."/>
            <person name="Li M."/>
            <person name="Wu P."/>
            <person name="Zhao Y."/>
            <person name="Chen C."/>
            <person name="Qin Q."/>
        </authorList>
    </citation>
    <scope>NUCLEOTIDE SEQUENCE [LARGE SCALE GENOMIC DNA]</scope>
    <source>
        <strain evidence="2 3">IOZ07</strain>
    </source>
</reference>
<dbReference type="Proteomes" id="UP000557566">
    <property type="component" value="Unassembled WGS sequence"/>
</dbReference>
<dbReference type="PANTHER" id="PTHR43433:SF5">
    <property type="entry name" value="AB HYDROLASE-1 DOMAIN-CONTAINING PROTEIN"/>
    <property type="match status" value="1"/>
</dbReference>
<dbReference type="Pfam" id="PF00561">
    <property type="entry name" value="Abhydrolase_1"/>
    <property type="match status" value="1"/>
</dbReference>
<organism evidence="2 3">
    <name type="scientific">Ophiocordyceps sinensis</name>
    <dbReference type="NCBI Taxonomy" id="72228"/>
    <lineage>
        <taxon>Eukaryota</taxon>
        <taxon>Fungi</taxon>
        <taxon>Dikarya</taxon>
        <taxon>Ascomycota</taxon>
        <taxon>Pezizomycotina</taxon>
        <taxon>Sordariomycetes</taxon>
        <taxon>Hypocreomycetidae</taxon>
        <taxon>Hypocreales</taxon>
        <taxon>Ophiocordycipitaceae</taxon>
        <taxon>Ophiocordyceps</taxon>
    </lineage>
</organism>
<keyword evidence="3" id="KW-1185">Reference proteome</keyword>
<sequence length="361" mass="39621">MAASYREPSVDETLEHPAYGGAVWALEPHRQGKLAVARGRGGPMDVAWEIHGDGPVKIVLIMGLAGVMASWQRQTLYFGHDRGERYSVLVLDNRGMGASDKPLMRYTTTDMARDVVEVLDHVGWTAPRALNLVGISLGGMIAQELACAVPQRLQSLSLLCTSALLRDGRPPATELARRLAALALNHEERAVADTARRIFGPDWRAAPDRDVLPLPAATPRCAPPPDGAAAYRRFDSNFQRFQAEELAKRRDGRSFTLRGYLCQMVAAHGHRKSDEQLRAMADAVGRERILVMHGSDDAVIAVKNGRRLVDAIEPADGLVVEGMGHAPVIERAQWFNKLLEDRLETWAQLGPRASHGSVIKE</sequence>
<evidence type="ECO:0000259" key="1">
    <source>
        <dbReference type="Pfam" id="PF00561"/>
    </source>
</evidence>
<proteinExistence type="predicted"/>
<dbReference type="EMBL" id="JAAVMX010000008">
    <property type="protein sequence ID" value="KAF4505621.1"/>
    <property type="molecule type" value="Genomic_DNA"/>
</dbReference>